<dbReference type="RefSeq" id="WP_085444393.1">
    <property type="nucleotide sequence ID" value="NZ_LVJN01000020.1"/>
</dbReference>
<dbReference type="Proteomes" id="UP000194003">
    <property type="component" value="Unassembled WGS sequence"/>
</dbReference>
<gene>
    <name evidence="1" type="ORF">MAIT1_01942</name>
</gene>
<name>A0A1Y2K2R9_9PROT</name>
<protein>
    <submittedName>
        <fullName evidence="1">Uncharacterized protein</fullName>
    </submittedName>
</protein>
<dbReference type="EMBL" id="LVJN01000020">
    <property type="protein sequence ID" value="OSM01886.1"/>
    <property type="molecule type" value="Genomic_DNA"/>
</dbReference>
<reference evidence="1 2" key="1">
    <citation type="journal article" date="2016" name="BMC Genomics">
        <title>Combined genomic and structural analyses of a cultured magnetotactic bacterium reveals its niche adaptation to a dynamic environment.</title>
        <authorList>
            <person name="Araujo A.C."/>
            <person name="Morillo V."/>
            <person name="Cypriano J."/>
            <person name="Teixeira L.C."/>
            <person name="Leao P."/>
            <person name="Lyra S."/>
            <person name="Almeida L.G."/>
            <person name="Bazylinski D.A."/>
            <person name="Vasconcellos A.T."/>
            <person name="Abreu F."/>
            <person name="Lins U."/>
        </authorList>
    </citation>
    <scope>NUCLEOTIDE SEQUENCE [LARGE SCALE GENOMIC DNA]</scope>
    <source>
        <strain evidence="1 2">IT-1</strain>
    </source>
</reference>
<organism evidence="1 2">
    <name type="scientific">Magnetofaba australis IT-1</name>
    <dbReference type="NCBI Taxonomy" id="1434232"/>
    <lineage>
        <taxon>Bacteria</taxon>
        <taxon>Pseudomonadati</taxon>
        <taxon>Pseudomonadota</taxon>
        <taxon>Magnetococcia</taxon>
        <taxon>Magnetococcales</taxon>
        <taxon>Magnetococcaceae</taxon>
        <taxon>Magnetofaba</taxon>
    </lineage>
</organism>
<evidence type="ECO:0000313" key="2">
    <source>
        <dbReference type="Proteomes" id="UP000194003"/>
    </source>
</evidence>
<evidence type="ECO:0000313" key="1">
    <source>
        <dbReference type="EMBL" id="OSM01886.1"/>
    </source>
</evidence>
<accession>A0A1Y2K2R9</accession>
<comment type="caution">
    <text evidence="1">The sequence shown here is derived from an EMBL/GenBank/DDBJ whole genome shotgun (WGS) entry which is preliminary data.</text>
</comment>
<dbReference type="STRING" id="1434232.MAIT1_01942"/>
<proteinExistence type="predicted"/>
<dbReference type="OrthoDB" id="9879437at2"/>
<sequence length="89" mass="10033">MNPERGYLHFVQTRHPKMWALIEKTARDSGLIFIDEANDAITASNRLLWTNPILHDCLATLVDQWAMEEAQNAPNPLMQLLSSSPESAS</sequence>
<dbReference type="AlphaFoldDB" id="A0A1Y2K2R9"/>
<keyword evidence="2" id="KW-1185">Reference proteome</keyword>